<feature type="region of interest" description="Disordered" evidence="1">
    <location>
        <begin position="101"/>
        <end position="121"/>
    </location>
</feature>
<dbReference type="EMBL" id="JARBHB010000009">
    <property type="protein sequence ID" value="KAJ8875832.1"/>
    <property type="molecule type" value="Genomic_DNA"/>
</dbReference>
<evidence type="ECO:0000256" key="1">
    <source>
        <dbReference type="SAM" id="MobiDB-lite"/>
    </source>
</evidence>
<dbReference type="Proteomes" id="UP001159363">
    <property type="component" value="Chromosome 8"/>
</dbReference>
<proteinExistence type="predicted"/>
<organism evidence="2 3">
    <name type="scientific">Dryococelus australis</name>
    <dbReference type="NCBI Taxonomy" id="614101"/>
    <lineage>
        <taxon>Eukaryota</taxon>
        <taxon>Metazoa</taxon>
        <taxon>Ecdysozoa</taxon>
        <taxon>Arthropoda</taxon>
        <taxon>Hexapoda</taxon>
        <taxon>Insecta</taxon>
        <taxon>Pterygota</taxon>
        <taxon>Neoptera</taxon>
        <taxon>Polyneoptera</taxon>
        <taxon>Phasmatodea</taxon>
        <taxon>Verophasmatodea</taxon>
        <taxon>Anareolatae</taxon>
        <taxon>Phasmatidae</taxon>
        <taxon>Eurycanthinae</taxon>
        <taxon>Dryococelus</taxon>
    </lineage>
</organism>
<comment type="caution">
    <text evidence="2">The sequence shown here is derived from an EMBL/GenBank/DDBJ whole genome shotgun (WGS) entry which is preliminary data.</text>
</comment>
<feature type="compositionally biased region" description="Low complexity" evidence="1">
    <location>
        <begin position="208"/>
        <end position="220"/>
    </location>
</feature>
<sequence length="376" mass="41200">MTSQMMVLLGLCIDRHFARQYTDGYFARQYDCGHFDIQHIGSHFDRQCIVAILLDRATRLTEQDVLVQYGRHEFPNPQASNVLALPGIAYKRVHQLTAGPLSSRRRAWTTDGSRSSPGVTAENYYGGETAAYTINSSGTCQQNGETDQEPGRGGQAVSPLTSHQGEPGSISGRVTSAGTKVQGKREIPEKTRLPATSSGTIPPREKSGSNSARNRSGSPSLAIRDRGGVVVYLLASDLCESAFRIRMGISWRTMPLVGGFPRGSPVSPTHAHFVSLSSALKTSMFGHSYPAYTAPRREEFGGGMNAKIIDLLLRPPISQMATAPSVFIVYRGKIPWPHFYLVRARTMFSWSESLLCLCCVHFHIDLLNDAAPRPDV</sequence>
<evidence type="ECO:0000313" key="3">
    <source>
        <dbReference type="Proteomes" id="UP001159363"/>
    </source>
</evidence>
<keyword evidence="3" id="KW-1185">Reference proteome</keyword>
<feature type="compositionally biased region" description="Basic and acidic residues" evidence="1">
    <location>
        <begin position="183"/>
        <end position="192"/>
    </location>
</feature>
<feature type="compositionally biased region" description="Polar residues" evidence="1">
    <location>
        <begin position="136"/>
        <end position="145"/>
    </location>
</feature>
<accession>A0ABQ9GUY9</accession>
<reference evidence="2 3" key="1">
    <citation type="submission" date="2023-02" db="EMBL/GenBank/DDBJ databases">
        <title>LHISI_Scaffold_Assembly.</title>
        <authorList>
            <person name="Stuart O.P."/>
            <person name="Cleave R."/>
            <person name="Magrath M.J.L."/>
            <person name="Mikheyev A.S."/>
        </authorList>
    </citation>
    <scope>NUCLEOTIDE SEQUENCE [LARGE SCALE GENOMIC DNA]</scope>
    <source>
        <strain evidence="2">Daus_M_001</strain>
        <tissue evidence="2">Leg muscle</tissue>
    </source>
</reference>
<protein>
    <submittedName>
        <fullName evidence="2">Uncharacterized protein</fullName>
    </submittedName>
</protein>
<name>A0ABQ9GUY9_9NEOP</name>
<evidence type="ECO:0000313" key="2">
    <source>
        <dbReference type="EMBL" id="KAJ8875832.1"/>
    </source>
</evidence>
<gene>
    <name evidence="2" type="ORF">PR048_023733</name>
</gene>
<feature type="region of interest" description="Disordered" evidence="1">
    <location>
        <begin position="136"/>
        <end position="220"/>
    </location>
</feature>